<dbReference type="PANTHER" id="PTHR43174:SF3">
    <property type="entry name" value="UDP-N-ACETYLGLUCOSAMINE 2-EPIMERASE"/>
    <property type="match status" value="1"/>
</dbReference>
<dbReference type="RefSeq" id="WP_264949457.1">
    <property type="nucleotide sequence ID" value="NZ_JAPDVB010000002.1"/>
</dbReference>
<accession>A0AAW5UM99</accession>
<dbReference type="PANTHER" id="PTHR43174">
    <property type="entry name" value="UDP-N-ACETYLGLUCOSAMINE 2-EPIMERASE"/>
    <property type="match status" value="1"/>
</dbReference>
<name>A0AAW5UM99_9BACT</name>
<dbReference type="EC" id="3.2.1.183" evidence="2"/>
<dbReference type="AlphaFoldDB" id="A0AAW5UM99"/>
<gene>
    <name evidence="2" type="primary">neuC</name>
    <name evidence="2" type="ORF">ONT01_13570</name>
</gene>
<comment type="caution">
    <text evidence="2">The sequence shown here is derived from an EMBL/GenBank/DDBJ whole genome shotgun (WGS) entry which is preliminary data.</text>
</comment>
<dbReference type="Proteomes" id="UP001208620">
    <property type="component" value="Unassembled WGS sequence"/>
</dbReference>
<feature type="domain" description="UDP-N-acetylglucosamine 2-epimerase" evidence="1">
    <location>
        <begin position="24"/>
        <end position="370"/>
    </location>
</feature>
<dbReference type="GO" id="GO:0006047">
    <property type="term" value="P:UDP-N-acetylglucosamine metabolic process"/>
    <property type="evidence" value="ECO:0007669"/>
    <property type="project" value="InterPro"/>
</dbReference>
<dbReference type="InterPro" id="IPR020004">
    <property type="entry name" value="UDP-GlcNAc_Epase"/>
</dbReference>
<keyword evidence="2" id="KW-0326">Glycosidase</keyword>
<dbReference type="EMBL" id="JAPDVD010000002">
    <property type="protein sequence ID" value="MCW4138773.1"/>
    <property type="molecule type" value="Genomic_DNA"/>
</dbReference>
<dbReference type="CDD" id="cd03786">
    <property type="entry name" value="GTB_UDP-GlcNAc_2-Epimerase"/>
    <property type="match status" value="1"/>
</dbReference>
<protein>
    <submittedName>
        <fullName evidence="2">UDP-N-acetylglucosamine 2-epimerase</fullName>
        <ecNumber evidence="2">3.2.1.183</ecNumber>
    </submittedName>
</protein>
<keyword evidence="2" id="KW-0378">Hydrolase</keyword>
<evidence type="ECO:0000313" key="2">
    <source>
        <dbReference type="EMBL" id="MCW4138773.1"/>
    </source>
</evidence>
<dbReference type="SUPFAM" id="SSF53756">
    <property type="entry name" value="UDP-Glycosyltransferase/glycogen phosphorylase"/>
    <property type="match status" value="1"/>
</dbReference>
<sequence length="380" mass="42338">MKKVCVITGARSEYGLLRWVIDGIEKDEDLQLQLVVTGGHLSPEQGLTYQAIEEDGYHIDEKVEMLLSSETSVGISKSMGLCSIGMTDAFNRLKPDMIVVLGDRYELLPIVGTALVMRIPVAHISGGDITEGAIDNEVRNAVTMMSTLHFPGTEESAARIRAMRQSLDNIYVTGETNLDNFLKIELLNRHQLAESLKLNPVKKWILGTYHSETTLSVSENIRRVNNLLASLEKECSDCEILFTKANSDIGGNLINDILQQYAEKKDNFHFVASLGQKRYISILYQVIMMVGNSSSGIFETPFVKLPVLNIGDRQKGRLITSNIKCCDGTELGMQNALKELQTEEFHNKCKMADNPYGDGHASERIVEQIKCYLNDSDTLL</sequence>
<evidence type="ECO:0000313" key="3">
    <source>
        <dbReference type="Proteomes" id="UP001208620"/>
    </source>
</evidence>
<proteinExistence type="predicted"/>
<reference evidence="2" key="1">
    <citation type="submission" date="2022-11" db="EMBL/GenBank/DDBJ databases">
        <title>Genomic repertoires linked with pathogenic potency of arthritogenic Prevotella copri isolated from the gut of rheumatoid arthritis patients.</title>
        <authorList>
            <person name="Nii T."/>
            <person name="Maeda Y."/>
            <person name="Motooka D."/>
            <person name="Naito M."/>
            <person name="Matsumoto Y."/>
            <person name="Ogawa T."/>
            <person name="Oguro-Igashira E."/>
            <person name="Kishikawa T."/>
            <person name="Yamashita M."/>
            <person name="Koizumi S."/>
            <person name="Kurakawa T."/>
            <person name="Okumura R."/>
            <person name="Kayama H."/>
            <person name="Murakami M."/>
            <person name="Sakaguchi T."/>
            <person name="Das B."/>
            <person name="Nakamura S."/>
            <person name="Okada Y."/>
            <person name="Kumanogoh A."/>
            <person name="Takeda K."/>
        </authorList>
    </citation>
    <scope>NUCLEOTIDE SEQUENCE</scope>
    <source>
        <strain evidence="2">H105_2-2</strain>
    </source>
</reference>
<evidence type="ECO:0000259" key="1">
    <source>
        <dbReference type="Pfam" id="PF02350"/>
    </source>
</evidence>
<dbReference type="NCBIfam" id="TIGR03568">
    <property type="entry name" value="NeuC_NnaA"/>
    <property type="match status" value="1"/>
</dbReference>
<dbReference type="GO" id="GO:0004553">
    <property type="term" value="F:hydrolase activity, hydrolyzing O-glycosyl compounds"/>
    <property type="evidence" value="ECO:0007669"/>
    <property type="project" value="InterPro"/>
</dbReference>
<dbReference type="Pfam" id="PF02350">
    <property type="entry name" value="Epimerase_2"/>
    <property type="match status" value="1"/>
</dbReference>
<dbReference type="InterPro" id="IPR029767">
    <property type="entry name" value="WecB-like"/>
</dbReference>
<dbReference type="Gene3D" id="3.40.50.2000">
    <property type="entry name" value="Glycogen Phosphorylase B"/>
    <property type="match status" value="2"/>
</dbReference>
<dbReference type="InterPro" id="IPR003331">
    <property type="entry name" value="UDP_GlcNAc_Epimerase_2_dom"/>
</dbReference>
<organism evidence="2 3">
    <name type="scientific">Segatella copri</name>
    <dbReference type="NCBI Taxonomy" id="165179"/>
    <lineage>
        <taxon>Bacteria</taxon>
        <taxon>Pseudomonadati</taxon>
        <taxon>Bacteroidota</taxon>
        <taxon>Bacteroidia</taxon>
        <taxon>Bacteroidales</taxon>
        <taxon>Prevotellaceae</taxon>
        <taxon>Segatella</taxon>
    </lineage>
</organism>